<feature type="active site" description="Proton acceptor; for dehydratase activity" evidence="8">
    <location>
        <position position="994"/>
    </location>
</feature>
<keyword evidence="4" id="KW-0521">NADP</keyword>
<dbReference type="SMART" id="SM00829">
    <property type="entry name" value="PKS_ER"/>
    <property type="match status" value="1"/>
</dbReference>
<dbReference type="InterPro" id="IPR020807">
    <property type="entry name" value="PKS_DH"/>
</dbReference>
<dbReference type="Pfam" id="PF00698">
    <property type="entry name" value="Acyl_transf_1"/>
    <property type="match status" value="1"/>
</dbReference>
<dbReference type="GO" id="GO:0016491">
    <property type="term" value="F:oxidoreductase activity"/>
    <property type="evidence" value="ECO:0007669"/>
    <property type="project" value="UniProtKB-KW"/>
</dbReference>
<dbReference type="Pfam" id="PF08240">
    <property type="entry name" value="ADH_N"/>
    <property type="match status" value="1"/>
</dbReference>
<evidence type="ECO:0000256" key="3">
    <source>
        <dbReference type="ARBA" id="ARBA00022679"/>
    </source>
</evidence>
<dbReference type="Gene3D" id="3.30.559.10">
    <property type="entry name" value="Chloramphenicol acetyltransferase-like domain"/>
    <property type="match status" value="1"/>
</dbReference>
<dbReference type="Pfam" id="PF08242">
    <property type="entry name" value="Methyltransf_12"/>
    <property type="match status" value="1"/>
</dbReference>
<evidence type="ECO:0000256" key="6">
    <source>
        <dbReference type="ARBA" id="ARBA00023268"/>
    </source>
</evidence>
<dbReference type="Pfam" id="PF00107">
    <property type="entry name" value="ADH_zinc_N"/>
    <property type="match status" value="1"/>
</dbReference>
<dbReference type="Gene3D" id="3.40.50.720">
    <property type="entry name" value="NAD(P)-binding Rossmann-like Domain"/>
    <property type="match status" value="2"/>
</dbReference>
<dbReference type="PROSITE" id="PS50075">
    <property type="entry name" value="CARRIER"/>
    <property type="match status" value="1"/>
</dbReference>
<dbReference type="Gene3D" id="3.10.129.110">
    <property type="entry name" value="Polyketide synthase dehydratase"/>
    <property type="match status" value="1"/>
</dbReference>
<keyword evidence="2" id="KW-0597">Phosphoprotein</keyword>
<dbReference type="Pfam" id="PF02801">
    <property type="entry name" value="Ketoacyl-synt_C"/>
    <property type="match status" value="1"/>
</dbReference>
<dbReference type="SUPFAM" id="SSF51735">
    <property type="entry name" value="NAD(P)-binding Rossmann-fold domains"/>
    <property type="match status" value="2"/>
</dbReference>
<dbReference type="Pfam" id="PF14765">
    <property type="entry name" value="PS-DH"/>
    <property type="match status" value="1"/>
</dbReference>
<dbReference type="GO" id="GO:0004312">
    <property type="term" value="F:fatty acid synthase activity"/>
    <property type="evidence" value="ECO:0007669"/>
    <property type="project" value="TreeGrafter"/>
</dbReference>
<dbReference type="Pfam" id="PF22621">
    <property type="entry name" value="CurL-like_PKS_C"/>
    <property type="match status" value="1"/>
</dbReference>
<feature type="region of interest" description="Disordered" evidence="9">
    <location>
        <begin position="438"/>
        <end position="483"/>
    </location>
</feature>
<feature type="compositionally biased region" description="Polar residues" evidence="9">
    <location>
        <begin position="452"/>
        <end position="483"/>
    </location>
</feature>
<dbReference type="Gene3D" id="3.90.180.10">
    <property type="entry name" value="Medium-chain alcohol dehydrogenases, catalytic domain"/>
    <property type="match status" value="1"/>
</dbReference>
<evidence type="ECO:0000259" key="10">
    <source>
        <dbReference type="PROSITE" id="PS50075"/>
    </source>
</evidence>
<dbReference type="InterPro" id="IPR014043">
    <property type="entry name" value="Acyl_transferase_dom"/>
</dbReference>
<dbReference type="InterPro" id="IPR014030">
    <property type="entry name" value="Ketoacyl_synth_N"/>
</dbReference>
<dbReference type="PANTHER" id="PTHR43775:SF22">
    <property type="entry name" value="SYNTHASE, PUTATIVE (JCVI)-RELATED"/>
    <property type="match status" value="1"/>
</dbReference>
<feature type="region of interest" description="N-terminal hotdog fold" evidence="8">
    <location>
        <begin position="962"/>
        <end position="1102"/>
    </location>
</feature>
<dbReference type="InterPro" id="IPR013149">
    <property type="entry name" value="ADH-like_C"/>
</dbReference>
<dbReference type="Gene3D" id="3.40.50.150">
    <property type="entry name" value="Vaccinia Virus protein VP39"/>
    <property type="match status" value="1"/>
</dbReference>
<dbReference type="InterPro" id="IPR013968">
    <property type="entry name" value="PKS_KR"/>
</dbReference>
<dbReference type="SUPFAM" id="SSF52777">
    <property type="entry name" value="CoA-dependent acyltransferases"/>
    <property type="match status" value="2"/>
</dbReference>
<dbReference type="CDD" id="cd05195">
    <property type="entry name" value="enoyl_red"/>
    <property type="match status" value="1"/>
</dbReference>
<dbReference type="Gene3D" id="3.30.559.70">
    <property type="entry name" value="Choline/Carnitine o-acyltransferase, domain 2"/>
    <property type="match status" value="1"/>
</dbReference>
<dbReference type="Gene3D" id="3.40.366.10">
    <property type="entry name" value="Malonyl-Coenzyme A Acyl Carrier Protein, domain 2"/>
    <property type="match status" value="1"/>
</dbReference>
<evidence type="ECO:0000259" key="11">
    <source>
        <dbReference type="PROSITE" id="PS52004"/>
    </source>
</evidence>
<evidence type="ECO:0000256" key="9">
    <source>
        <dbReference type="SAM" id="MobiDB-lite"/>
    </source>
</evidence>
<dbReference type="InterPro" id="IPR016035">
    <property type="entry name" value="Acyl_Trfase/lysoPLipase"/>
</dbReference>
<dbReference type="InterPro" id="IPR013154">
    <property type="entry name" value="ADH-like_N"/>
</dbReference>
<dbReference type="SUPFAM" id="SSF53335">
    <property type="entry name" value="S-adenosyl-L-methionine-dependent methyltransferases"/>
    <property type="match status" value="1"/>
</dbReference>
<dbReference type="InterPro" id="IPR039551">
    <property type="entry name" value="Cho/carn_acyl_trans"/>
</dbReference>
<dbReference type="InterPro" id="IPR001227">
    <property type="entry name" value="Ac_transferase_dom_sf"/>
</dbReference>
<feature type="compositionally biased region" description="Basic and acidic residues" evidence="9">
    <location>
        <begin position="2647"/>
        <end position="2659"/>
    </location>
</feature>
<dbReference type="SMART" id="SM00825">
    <property type="entry name" value="PKS_KS"/>
    <property type="match status" value="1"/>
</dbReference>
<evidence type="ECO:0000313" key="13">
    <source>
        <dbReference type="EMBL" id="KFH46614.1"/>
    </source>
</evidence>
<dbReference type="Pfam" id="PF00109">
    <property type="entry name" value="ketoacyl-synt"/>
    <property type="match status" value="1"/>
</dbReference>
<comment type="caution">
    <text evidence="13">The sequence shown here is derived from an EMBL/GenBank/DDBJ whole genome shotgun (WGS) entry which is preliminary data.</text>
</comment>
<feature type="active site" description="Proton donor; for dehydratase activity" evidence="8">
    <location>
        <position position="1200"/>
    </location>
</feature>
<evidence type="ECO:0000313" key="14">
    <source>
        <dbReference type="Proteomes" id="UP000029964"/>
    </source>
</evidence>
<dbReference type="Proteomes" id="UP000029964">
    <property type="component" value="Unassembled WGS sequence"/>
</dbReference>
<keyword evidence="1" id="KW-0596">Phosphopantetheine</keyword>
<dbReference type="CDD" id="cd02440">
    <property type="entry name" value="AdoMet_MTases"/>
    <property type="match status" value="1"/>
</dbReference>
<dbReference type="InterPro" id="IPR049552">
    <property type="entry name" value="PKS_DH_N"/>
</dbReference>
<dbReference type="Pfam" id="PF08659">
    <property type="entry name" value="KR"/>
    <property type="match status" value="1"/>
</dbReference>
<keyword evidence="6" id="KW-0511">Multifunctional enzyme</keyword>
<evidence type="ECO:0000256" key="7">
    <source>
        <dbReference type="ARBA" id="ARBA00023315"/>
    </source>
</evidence>
<keyword evidence="5" id="KW-0560">Oxidoreductase</keyword>
<keyword evidence="14" id="KW-1185">Reference proteome</keyword>
<dbReference type="PANTHER" id="PTHR43775">
    <property type="entry name" value="FATTY ACID SYNTHASE"/>
    <property type="match status" value="1"/>
</dbReference>
<dbReference type="SUPFAM" id="SSF50129">
    <property type="entry name" value="GroES-like"/>
    <property type="match status" value="1"/>
</dbReference>
<dbReference type="SMART" id="SM00826">
    <property type="entry name" value="PKS_DH"/>
    <property type="match status" value="1"/>
</dbReference>
<feature type="domain" description="Carrier" evidence="10">
    <location>
        <begin position="2528"/>
        <end position="2605"/>
    </location>
</feature>
<evidence type="ECO:0000259" key="12">
    <source>
        <dbReference type="PROSITE" id="PS52019"/>
    </source>
</evidence>
<dbReference type="Gene3D" id="1.10.1200.10">
    <property type="entry name" value="ACP-like"/>
    <property type="match status" value="1"/>
</dbReference>
<evidence type="ECO:0000256" key="2">
    <source>
        <dbReference type="ARBA" id="ARBA00022553"/>
    </source>
</evidence>
<dbReference type="CDD" id="cd00833">
    <property type="entry name" value="PKS"/>
    <property type="match status" value="1"/>
</dbReference>
<evidence type="ECO:0000256" key="8">
    <source>
        <dbReference type="PROSITE-ProRule" id="PRU01363"/>
    </source>
</evidence>
<evidence type="ECO:0000256" key="1">
    <source>
        <dbReference type="ARBA" id="ARBA00022450"/>
    </source>
</evidence>
<dbReference type="GO" id="GO:0044550">
    <property type="term" value="P:secondary metabolite biosynthetic process"/>
    <property type="evidence" value="ECO:0007669"/>
    <property type="project" value="TreeGrafter"/>
</dbReference>
<feature type="region of interest" description="C-terminal hotdog fold" evidence="8">
    <location>
        <begin position="1135"/>
        <end position="1291"/>
    </location>
</feature>
<dbReference type="SUPFAM" id="SSF47336">
    <property type="entry name" value="ACP-like"/>
    <property type="match status" value="1"/>
</dbReference>
<dbReference type="InterPro" id="IPR020841">
    <property type="entry name" value="PKS_Beta-ketoAc_synthase_dom"/>
</dbReference>
<keyword evidence="7" id="KW-0012">Acyltransferase</keyword>
<gene>
    <name evidence="13" type="ORF">ACRE_024990</name>
</gene>
<proteinExistence type="predicted"/>
<dbReference type="GO" id="GO:0006633">
    <property type="term" value="P:fatty acid biosynthetic process"/>
    <property type="evidence" value="ECO:0007669"/>
    <property type="project" value="TreeGrafter"/>
</dbReference>
<evidence type="ECO:0000256" key="4">
    <source>
        <dbReference type="ARBA" id="ARBA00022857"/>
    </source>
</evidence>
<dbReference type="Gene3D" id="3.40.47.10">
    <property type="match status" value="1"/>
</dbReference>
<organism evidence="13 14">
    <name type="scientific">Hapsidospora chrysogenum (strain ATCC 11550 / CBS 779.69 / DSM 880 / IAM 14645 / JCM 23072 / IMI 49137)</name>
    <name type="common">Acremonium chrysogenum</name>
    <dbReference type="NCBI Taxonomy" id="857340"/>
    <lineage>
        <taxon>Eukaryota</taxon>
        <taxon>Fungi</taxon>
        <taxon>Dikarya</taxon>
        <taxon>Ascomycota</taxon>
        <taxon>Pezizomycotina</taxon>
        <taxon>Sordariomycetes</taxon>
        <taxon>Hypocreomycetidae</taxon>
        <taxon>Hypocreales</taxon>
        <taxon>Bionectriaceae</taxon>
        <taxon>Hapsidospora</taxon>
    </lineage>
</organism>
<feature type="region of interest" description="Disordered" evidence="9">
    <location>
        <begin position="2615"/>
        <end position="2664"/>
    </location>
</feature>
<dbReference type="SMART" id="SM00827">
    <property type="entry name" value="PKS_AT"/>
    <property type="match status" value="1"/>
</dbReference>
<dbReference type="InterPro" id="IPR036291">
    <property type="entry name" value="NAD(P)-bd_dom_sf"/>
</dbReference>
<dbReference type="Pfam" id="PF00755">
    <property type="entry name" value="Carn_acyltransf"/>
    <property type="match status" value="1"/>
</dbReference>
<dbReference type="Pfam" id="PF21089">
    <property type="entry name" value="PKS_DH_N"/>
    <property type="match status" value="1"/>
</dbReference>
<dbReference type="InterPro" id="IPR023213">
    <property type="entry name" value="CAT-like_dom_sf"/>
</dbReference>
<dbReference type="InterPro" id="IPR049551">
    <property type="entry name" value="PKS_DH_C"/>
</dbReference>
<dbReference type="InterPro" id="IPR036736">
    <property type="entry name" value="ACP-like_sf"/>
</dbReference>
<dbReference type="SUPFAM" id="SSF55048">
    <property type="entry name" value="Probable ACP-binding domain of malonyl-CoA ACP transacylase"/>
    <property type="match status" value="1"/>
</dbReference>
<dbReference type="SMART" id="SM00822">
    <property type="entry name" value="PKS_KR"/>
    <property type="match status" value="1"/>
</dbReference>
<dbReference type="InterPro" id="IPR042104">
    <property type="entry name" value="PKS_dehydratase_sf"/>
</dbReference>
<keyword evidence="3" id="KW-0808">Transferase</keyword>
<dbReference type="Pfam" id="PF23297">
    <property type="entry name" value="ACP_SdgA_C"/>
    <property type="match status" value="1"/>
</dbReference>
<dbReference type="InterPro" id="IPR016039">
    <property type="entry name" value="Thiolase-like"/>
</dbReference>
<dbReference type="EMBL" id="JPKY01000017">
    <property type="protein sequence ID" value="KFH46614.1"/>
    <property type="molecule type" value="Genomic_DNA"/>
</dbReference>
<dbReference type="PROSITE" id="PS52019">
    <property type="entry name" value="PKS_MFAS_DH"/>
    <property type="match status" value="1"/>
</dbReference>
<dbReference type="SMART" id="SM00823">
    <property type="entry name" value="PKS_PP"/>
    <property type="match status" value="1"/>
</dbReference>
<feature type="domain" description="Ketosynthase family 3 (KS3)" evidence="11">
    <location>
        <begin position="4"/>
        <end position="431"/>
    </location>
</feature>
<dbReference type="Gene3D" id="3.30.70.3290">
    <property type="match status" value="1"/>
</dbReference>
<dbReference type="InterPro" id="IPR014031">
    <property type="entry name" value="Ketoacyl_synth_C"/>
</dbReference>
<evidence type="ECO:0000256" key="5">
    <source>
        <dbReference type="ARBA" id="ARBA00023002"/>
    </source>
</evidence>
<dbReference type="InterPro" id="IPR049900">
    <property type="entry name" value="PKS_mFAS_DH"/>
</dbReference>
<dbReference type="InterPro" id="IPR050091">
    <property type="entry name" value="PKS_NRPS_Biosynth_Enz"/>
</dbReference>
<dbReference type="SUPFAM" id="SSF52151">
    <property type="entry name" value="FabD/lysophospholipase-like"/>
    <property type="match status" value="1"/>
</dbReference>
<dbReference type="InterPro" id="IPR016036">
    <property type="entry name" value="Malonyl_transacylase_ACP-bd"/>
</dbReference>
<dbReference type="HOGENOM" id="CLU_000022_31_2_1"/>
<protein>
    <submittedName>
        <fullName evidence="13">Nonribosomal peptide synthetase-like protein</fullName>
    </submittedName>
</protein>
<dbReference type="InterPro" id="IPR057326">
    <property type="entry name" value="KR_dom"/>
</dbReference>
<dbReference type="PROSITE" id="PS52004">
    <property type="entry name" value="KS3_2"/>
    <property type="match status" value="1"/>
</dbReference>
<dbReference type="STRING" id="857340.A0A086TB82"/>
<dbReference type="InterPro" id="IPR020843">
    <property type="entry name" value="ER"/>
</dbReference>
<accession>A0A086TB82</accession>
<dbReference type="InterPro" id="IPR011032">
    <property type="entry name" value="GroES-like_sf"/>
</dbReference>
<dbReference type="GO" id="GO:0031177">
    <property type="term" value="F:phosphopantetheine binding"/>
    <property type="evidence" value="ECO:0007669"/>
    <property type="project" value="InterPro"/>
</dbReference>
<dbReference type="InterPro" id="IPR042231">
    <property type="entry name" value="Cho/carn_acyl_trans_2"/>
</dbReference>
<sequence length="3226" mass="354197">MTEPEPIAIVGIGCRLPGSVGSPDDLWTLLSEGQSGWGMVPADRWNSKSFYHPDGESIQAYNAQSGYFLTHDVAEFDSRFFGFSHREADATDPQQRLLLETTYEALENAGIPLESLRGSDTAVYTAVFARDYDRMQYRDINTMSRLHISGTGEAILANRLSYVFDLRGTSMTIDTGCSGSMVALHEACLALRTRQTRMAVVGGTELLLHPDQFINMSSSGLLNSEGKCFTFDSRGSGYGRGEGVATVIVKRLADAIQDGDNIHAVIRNTASNQDGKTNGITLPNPDSQEALIRTVYNTAGLDPRDTLYVEAHGTGTVVGDAAEIKSIGNVFSEHRRDHSLYVGSVKTNLGHTEATSGLAGLIKAVLVLQKQQVPPNLNFEKPKPGLDLERRQIAVPLKLEPLVPEGHQGPVRVSVNSFGYGGTNCHVILERFEPNASDEVPRLTNGHHANGHSVNGHSVNGHSVNGHSVNGHSVNGDSSVKANASASNPPLVFPLSANTETSLSAMSKSFEKWISGQEMDYSALKNLSFTLSCRRSQLKWRQACVASTSEELLAEIQGQTGAKSRAAPATNVAFVFTGQGAQWAGMGRDLLSTSETFTKSLEKATKLLKSFGCEWDLLDELAKPDGESRINESALAQPATTIIQMALVDLLRDHGVRPSWVVGHSSGEIAAAYAAGILSDEDAIRSAFYRGQSSSVAKALNSLPGAMLATGHGEQSAVQTIEAANIDESKGRVTVACVNSPTSTTLSGDEPAIDYIRDICAAKGVFARKLKVETAYHSHHMEKVAKSYSSSLAGIKPQSMRDGIQFVSSVTGTIKSSDFGPAYWTQNLVSQVRFSDAVSNLAQSMQESGSRDATNIFIEIGPHSALQGPLRQILSATPDVKWSYLAPLDRGKNSSSTFTTTIARLFELGASLNLYTPFESTHGAANLRVLGNMAPYPWDHQVKHWVESRLSRDHRLRAFPYHDLLGLYDEHSSIEEPRWRHHLSLERLPWLRHHVVDGQVVFPLTGYTCMILEGVKQLQQMRNPGAKIASYVIKNTRIHRPIILAQDQNEGAGPDVEVQLILSPSKTSSDSPWYSARILSLQQDGKWTDHISTLIRAELQSPSEVDASSASFGDERSVASQEAFEALERITALAKDTIDPEVMYAEHQQAGNYWGPSFALTTEAHIGQGVALSKLRIPDISQWMPHSFYQPHLIHPAPLDALSHMMATLFHKQVINAPLMPVTNDESIVNGDISSAPGQELITAIEINPMGRTAVKGNVWTFQRDPDSGELKLVFVTRGLQLQAMGEEVGGPAQTFERETNTQMVWKEDPGFLNDATFHALTSPQASRGPEFYEQLDTNEKAAMIYLSKVKDLPVVRNPETAPLPHLQHYCRWISDWTSTDAFRNVIGRMGEEEKASILEWSLRFGSHEGAIVERIGQNLPGILDNTVNSLDILMKDKLLSNWYKEGPMLPSNRQVVEYFNTLAHKNPQMSIIDVGAGTGSAAAHLFNALGDNARNLIKRYCYTDISAGFFEQGKTLLSKWKALVDFKVLDVTKDPIEQGFEPNQFDLVIASNVIHATPSISKTLENVRKILKPGGRMLLVELVRNSAAVNAVFGTLPGWWAFEDGRKGSPLLSLDQWNDHLLANSFGGIEFSAPDCDGPLTRLSLIVARAVDNTVEKPTSDPIPVPESIRIIHRATSPMAHHIGDSLLPAFEAKGFPTELVTWQSLAEGNRTVEQEDPTFHVILDSANSSILARPSRDEFRMIQSIMTNARFVMWVTFQEDGAVDVAAEVIGKPDVAAVKAMIGGLARVARRENENVKLLTVEAKDSVNKDNASELLAYIHRIAALIHTPEVEHSSPLCDSDYVISNGKCLVPRLLPDTHFRNWVDRTNRRNKLEEHPYHDPKLPLRLEVGSPGLLNTLYFVQNDIVSSPLGEDEIQIEARAYGVNFRDVLIALGQMRPGQRMAGEVSGIVTAVGSGPFVQKTYKVGDRVLGIYGQAFASQTRVKGHHAHALPENMASWADAASLPVVFATVYYSFVHLARLQRGQTVLIHAATGAVGQAAIQYARHVGAVVFATASNTDKRQTLIDNYGIPESHILNARAAPLDLKRKILRMTNNKGVDVVLNSIAGEMLAESWDCIASFGIHIELGKADITKGNHLSMAPFDRNVTFASVDLLLICEERPELFYEIVDKTVELFNNGVFSPVKPVTSMPIDRLESAFRLIAERKHVGKVVLEIPDGVAVQTKLPPPPRPALARDGTYIIAGGLGDIGRRLISRLATLGAGHIVTLSRKKLDQADHDALVAKTDAAGSRLHVLQCDITQAESVQNLRSHCQKFLPPVRGIVHSGMVLRVDLQDHPVVEMDVDDWNTVLGPKVLGSWNLDNAFSSPDLDFFTMLSSAAGVIGNPGQGNYSAANNFQDAYARYHPKSFNTRYSSLSLPLVGGSVYIEEILESGRTERLARIGSYIMPFEEVLQVIEYSMPNSGDMPRTHHAIMGFDRESIAYMPDRTFWTPTFETLPRNESGDGDDNGDAISKRDIKGLLRGSTTMDEAVNAIAQATVEKFAVFLNIPVEDLSIHQAPASIGLDSLVSIELKNWMVRAFKATLQATELMGAPSILHLASTLAMRSKFVSAELRNQSTNGQSNDDDGHGAQDQTETNGVVAKDQSGPPKEDCCSQHKETPRLPVPDLDKAMQNYLDSSVHLAESEEELETFRAAVEQFTAPDSLSRKIYEDIKHKANDPATGGNWANDYLLEHTFLRRREPTQYHSFAALYHPSKHPHTQAEQAAIIATAAFRYKKEIDEGTLEPEYMLGTPVCTAFNKWLFNTARLPGIGKDETKKGSGDYCVVLRRGRAFVVPLQEGDQVVSLDAVKDTMDAILDHVQDEGTWAGLLTSDSRDSWAKNGEYLNTIESSAFIICLDDGSPETPEERARHCRFGDGSNRWHDKGVQFTVAANGNSGVIFEHSYIDGTLPNVLHSRIADAMDEYRPATANGTHKSNGDAQKVPQELRLTLDAEMDEHIGVLKEKWSAFSNGRDFIFQQVPELGAKLVTGNNLPLKGVFDATLQLAMHFYYGTLPVNWQPVALTQFHEGRHDLVQLNSPAVKAFCEAATDDSMAVFDRRALMHNAALDLNARLRDAKEGQGYYRMFHVMEKQYPADAPRAAIYDHPLQRRLNDFRSISYINHDRVEGILVSLDPNALRLKYTIGQDGCVISTICGQGKVDDVAHAINRAASVMKALIQATPASRRVKSV</sequence>
<feature type="domain" description="PKS/mFAS DH" evidence="12">
    <location>
        <begin position="962"/>
        <end position="1291"/>
    </location>
</feature>
<dbReference type="InterPro" id="IPR029063">
    <property type="entry name" value="SAM-dependent_MTases_sf"/>
</dbReference>
<dbReference type="InterPro" id="IPR013217">
    <property type="entry name" value="Methyltransf_12"/>
</dbReference>
<name>A0A086TB82_HAPC1</name>
<reference evidence="14" key="1">
    <citation type="journal article" date="2014" name="Genome Announc.">
        <title>Genome sequence and annotation of Acremonium chrysogenum, producer of the beta-lactam antibiotic cephalosporin C.</title>
        <authorList>
            <person name="Terfehr D."/>
            <person name="Dahlmann T.A."/>
            <person name="Specht T."/>
            <person name="Zadra I."/>
            <person name="Kuernsteiner H."/>
            <person name="Kueck U."/>
        </authorList>
    </citation>
    <scope>NUCLEOTIDE SEQUENCE [LARGE SCALE GENOMIC DNA]</scope>
    <source>
        <strain evidence="14">ATCC 11550 / CBS 779.69 / DSM 880 / IAM 14645 / JCM 23072 / IMI 49137</strain>
    </source>
</reference>
<dbReference type="SUPFAM" id="SSF53901">
    <property type="entry name" value="Thiolase-like"/>
    <property type="match status" value="1"/>
</dbReference>
<dbReference type="InterPro" id="IPR009081">
    <property type="entry name" value="PP-bd_ACP"/>
</dbReference>
<dbReference type="OrthoDB" id="329835at2759"/>
<dbReference type="InterPro" id="IPR020806">
    <property type="entry name" value="PKS_PP-bd"/>
</dbReference>